<dbReference type="GO" id="GO:0006383">
    <property type="term" value="P:transcription by RNA polymerase III"/>
    <property type="evidence" value="ECO:0007669"/>
    <property type="project" value="TreeGrafter"/>
</dbReference>
<dbReference type="InterPro" id="IPR022905">
    <property type="entry name" value="Rpo11-like"/>
</dbReference>
<dbReference type="PANTHER" id="PTHR13946:SF28">
    <property type="entry name" value="DNA-DIRECTED RNA POLYMERASES I AND III SUBUNIT RPAC2"/>
    <property type="match status" value="1"/>
</dbReference>
<evidence type="ECO:0000313" key="4">
    <source>
        <dbReference type="EMBL" id="CAD8078257.1"/>
    </source>
</evidence>
<evidence type="ECO:0000313" key="5">
    <source>
        <dbReference type="Proteomes" id="UP000688137"/>
    </source>
</evidence>
<dbReference type="GO" id="GO:0006362">
    <property type="term" value="P:transcription elongation by RNA polymerase I"/>
    <property type="evidence" value="ECO:0007669"/>
    <property type="project" value="TreeGrafter"/>
</dbReference>
<dbReference type="GO" id="GO:0005666">
    <property type="term" value="C:RNA polymerase III complex"/>
    <property type="evidence" value="ECO:0007669"/>
    <property type="project" value="TreeGrafter"/>
</dbReference>
<dbReference type="GO" id="GO:0005736">
    <property type="term" value="C:RNA polymerase I complex"/>
    <property type="evidence" value="ECO:0007669"/>
    <property type="project" value="TreeGrafter"/>
</dbReference>
<dbReference type="Proteomes" id="UP000688137">
    <property type="component" value="Unassembled WGS sequence"/>
</dbReference>
<dbReference type="GO" id="GO:0003677">
    <property type="term" value="F:DNA binding"/>
    <property type="evidence" value="ECO:0007669"/>
    <property type="project" value="InterPro"/>
</dbReference>
<dbReference type="GO" id="GO:0046983">
    <property type="term" value="F:protein dimerization activity"/>
    <property type="evidence" value="ECO:0007669"/>
    <property type="project" value="InterPro"/>
</dbReference>
<evidence type="ECO:0000259" key="3">
    <source>
        <dbReference type="Pfam" id="PF13656"/>
    </source>
</evidence>
<dbReference type="OMA" id="IAPNDEM"/>
<reference evidence="4" key="1">
    <citation type="submission" date="2021-01" db="EMBL/GenBank/DDBJ databases">
        <authorList>
            <consortium name="Genoscope - CEA"/>
            <person name="William W."/>
        </authorList>
    </citation>
    <scope>NUCLEOTIDE SEQUENCE</scope>
</reference>
<dbReference type="CDD" id="cd07029">
    <property type="entry name" value="RNAP_I_III_AC19"/>
    <property type="match status" value="1"/>
</dbReference>
<name>A0A8S1MDA0_PARPR</name>
<accession>A0A8S1MDA0</accession>
<organism evidence="4 5">
    <name type="scientific">Paramecium primaurelia</name>
    <dbReference type="NCBI Taxonomy" id="5886"/>
    <lineage>
        <taxon>Eukaryota</taxon>
        <taxon>Sar</taxon>
        <taxon>Alveolata</taxon>
        <taxon>Ciliophora</taxon>
        <taxon>Intramacronucleata</taxon>
        <taxon>Oligohymenophorea</taxon>
        <taxon>Peniculida</taxon>
        <taxon>Parameciidae</taxon>
        <taxon>Paramecium</taxon>
    </lineage>
</organism>
<dbReference type="InterPro" id="IPR009025">
    <property type="entry name" value="RBP11-like_dimer"/>
</dbReference>
<proteinExistence type="inferred from homology"/>
<protein>
    <recommendedName>
        <fullName evidence="3">DNA-directed RNA polymerase RBP11-like dimerisation domain-containing protein</fullName>
    </recommendedName>
</protein>
<dbReference type="FunFam" id="3.30.1360.10:FF:000018">
    <property type="entry name" value="DNA-directed RNA polymerase I/III subunit, putative"/>
    <property type="match status" value="1"/>
</dbReference>
<dbReference type="InterPro" id="IPR033898">
    <property type="entry name" value="RNAP_AC19"/>
</dbReference>
<dbReference type="HAMAP" id="MF_00261">
    <property type="entry name" value="RNApol_arch_Rpo11"/>
    <property type="match status" value="1"/>
</dbReference>
<gene>
    <name evidence="4" type="ORF">PPRIM_AZ9-3.1.T0590243</name>
</gene>
<dbReference type="EMBL" id="CAJJDM010000060">
    <property type="protein sequence ID" value="CAD8078257.1"/>
    <property type="molecule type" value="Genomic_DNA"/>
</dbReference>
<keyword evidence="2" id="KW-0539">Nucleus</keyword>
<evidence type="ECO:0000256" key="1">
    <source>
        <dbReference type="ARBA" id="ARBA00004123"/>
    </source>
</evidence>
<dbReference type="GO" id="GO:0003899">
    <property type="term" value="F:DNA-directed RNA polymerase activity"/>
    <property type="evidence" value="ECO:0007669"/>
    <property type="project" value="InterPro"/>
</dbReference>
<dbReference type="Pfam" id="PF13656">
    <property type="entry name" value="RNA_pol_L_2"/>
    <property type="match status" value="1"/>
</dbReference>
<feature type="domain" description="DNA-directed RNA polymerase RBP11-like dimerisation" evidence="3">
    <location>
        <begin position="43"/>
        <end position="113"/>
    </location>
</feature>
<dbReference type="InterPro" id="IPR008193">
    <property type="entry name" value="RNA_pol_Rpb11_13-16kDa_CS"/>
</dbReference>
<dbReference type="PROSITE" id="PS01154">
    <property type="entry name" value="RNA_POL_L_13KD"/>
    <property type="match status" value="1"/>
</dbReference>
<comment type="subcellular location">
    <subcellularLocation>
        <location evidence="1">Nucleus</location>
    </subcellularLocation>
</comment>
<keyword evidence="5" id="KW-1185">Reference proteome</keyword>
<dbReference type="PANTHER" id="PTHR13946">
    <property type="entry name" value="DNA-DIRECTED RNA POLYMERASE I,II,III"/>
    <property type="match status" value="1"/>
</dbReference>
<evidence type="ECO:0000256" key="2">
    <source>
        <dbReference type="ARBA" id="ARBA00023242"/>
    </source>
</evidence>
<dbReference type="AlphaFoldDB" id="A0A8S1MDA0"/>
<sequence length="122" mass="14005">MNSSESEDQDINIEEEELSKPILQVQSAKGMEIQENSDPFNGTFVFFDEDHTLGNSLRYILANQPNVEFCGYSLPHPSENKMNLRLQTMNETKEKVMNDGLKCLSQICDIIEDKFKQALEKK</sequence>
<comment type="caution">
    <text evidence="4">The sequence shown here is derived from an EMBL/GenBank/DDBJ whole genome shotgun (WGS) entry which is preliminary data.</text>
</comment>